<evidence type="ECO:0000256" key="7">
    <source>
        <dbReference type="ARBA" id="ARBA00023136"/>
    </source>
</evidence>
<dbReference type="InterPro" id="IPR004117">
    <property type="entry name" value="7tm6_olfct_rcpt"/>
</dbReference>
<keyword evidence="3 10" id="KW-0716">Sensory transduction</keyword>
<dbReference type="OrthoDB" id="7551773at2759"/>
<evidence type="ECO:0000256" key="2">
    <source>
        <dbReference type="ARBA" id="ARBA00022475"/>
    </source>
</evidence>
<dbReference type="PANTHER" id="PTHR21137">
    <property type="entry name" value="ODORANT RECEPTOR"/>
    <property type="match status" value="1"/>
</dbReference>
<feature type="transmembrane region" description="Helical" evidence="10">
    <location>
        <begin position="174"/>
        <end position="204"/>
    </location>
</feature>
<comment type="caution">
    <text evidence="11">The sequence shown here is derived from an EMBL/GenBank/DDBJ whole genome shotgun (WGS) entry which is preliminary data.</text>
</comment>
<protein>
    <recommendedName>
        <fullName evidence="10">Odorant receptor</fullName>
    </recommendedName>
</protein>
<dbReference type="PANTHER" id="PTHR21137:SF35">
    <property type="entry name" value="ODORANT RECEPTOR 19A-RELATED"/>
    <property type="match status" value="1"/>
</dbReference>
<evidence type="ECO:0000256" key="3">
    <source>
        <dbReference type="ARBA" id="ARBA00022606"/>
    </source>
</evidence>
<evidence type="ECO:0000313" key="12">
    <source>
        <dbReference type="Proteomes" id="UP000279307"/>
    </source>
</evidence>
<dbReference type="Proteomes" id="UP000279307">
    <property type="component" value="Chromosome 6"/>
</dbReference>
<proteinExistence type="inferred from homology"/>
<accession>A0A3L8DPR4</accession>
<feature type="transmembrane region" description="Helical" evidence="10">
    <location>
        <begin position="61"/>
        <end position="82"/>
    </location>
</feature>
<evidence type="ECO:0000256" key="4">
    <source>
        <dbReference type="ARBA" id="ARBA00022692"/>
    </source>
</evidence>
<name>A0A3L8DPR4_OOCBI</name>
<evidence type="ECO:0000256" key="10">
    <source>
        <dbReference type="RuleBase" id="RU351113"/>
    </source>
</evidence>
<dbReference type="AlphaFoldDB" id="A0A3L8DPR4"/>
<keyword evidence="4 10" id="KW-0812">Transmembrane</keyword>
<evidence type="ECO:0000256" key="5">
    <source>
        <dbReference type="ARBA" id="ARBA00022725"/>
    </source>
</evidence>
<evidence type="ECO:0000256" key="1">
    <source>
        <dbReference type="ARBA" id="ARBA00004651"/>
    </source>
</evidence>
<organism evidence="11 12">
    <name type="scientific">Ooceraea biroi</name>
    <name type="common">Clonal raider ant</name>
    <name type="synonym">Cerapachys biroi</name>
    <dbReference type="NCBI Taxonomy" id="2015173"/>
    <lineage>
        <taxon>Eukaryota</taxon>
        <taxon>Metazoa</taxon>
        <taxon>Ecdysozoa</taxon>
        <taxon>Arthropoda</taxon>
        <taxon>Hexapoda</taxon>
        <taxon>Insecta</taxon>
        <taxon>Pterygota</taxon>
        <taxon>Neoptera</taxon>
        <taxon>Endopterygota</taxon>
        <taxon>Hymenoptera</taxon>
        <taxon>Apocrita</taxon>
        <taxon>Aculeata</taxon>
        <taxon>Formicoidea</taxon>
        <taxon>Formicidae</taxon>
        <taxon>Dorylinae</taxon>
        <taxon>Ooceraea</taxon>
    </lineage>
</organism>
<feature type="transmembrane region" description="Helical" evidence="10">
    <location>
        <begin position="34"/>
        <end position="55"/>
    </location>
</feature>
<comment type="similarity">
    <text evidence="10">Belongs to the insect chemoreceptor superfamily. Heteromeric odorant receptor channel (TC 1.A.69) family.</text>
</comment>
<keyword evidence="2" id="KW-1003">Cell membrane</keyword>
<sequence length="392" mass="45827">MVRLEDQYFNINRILLIAIGLWPYEQTKFARFQFIFFCANLMALIIFQFTVLLTSKCTPDVIITVLSFMLLNIIVKIQYISFGINIKVIKQLLVQIRNIYGKLKDENEIAIAEKYNYKAKCYTTILTMIAVCSLFILIISQTWMDICDVVLRINTSRSHNLMIMTEYFVDQEKYYYFILLHINVTVSIAIFSVMAMGTMFLTFFQYSYGMFRIASYRIEHSLDMDTLKSNMKNVNLVSKKIICAIVIQRQAMNLPKFLVNKFELMMFCQVIIGVTTLSLNMFQAFQIASFGNDIIEVVPHLIYVFAITLYMFVSCYIGQELTDHSKEVFLAAYNIQWYLNPVRIQKLILFLLQRGITDFNVTIGRLFIPSFECFAMLIKTSMTYFTVIHSTR</sequence>
<keyword evidence="6 10" id="KW-1133">Transmembrane helix</keyword>
<comment type="caution">
    <text evidence="10">Lacks conserved residue(s) required for the propagation of feature annotation.</text>
</comment>
<evidence type="ECO:0000256" key="8">
    <source>
        <dbReference type="ARBA" id="ARBA00023170"/>
    </source>
</evidence>
<dbReference type="GO" id="GO:0004984">
    <property type="term" value="F:olfactory receptor activity"/>
    <property type="evidence" value="ECO:0007669"/>
    <property type="project" value="InterPro"/>
</dbReference>
<evidence type="ECO:0000313" key="11">
    <source>
        <dbReference type="EMBL" id="RLU21889.1"/>
    </source>
</evidence>
<evidence type="ECO:0000256" key="9">
    <source>
        <dbReference type="ARBA" id="ARBA00023224"/>
    </source>
</evidence>
<dbReference type="EMBL" id="QOIP01000006">
    <property type="protein sequence ID" value="RLU21889.1"/>
    <property type="molecule type" value="Genomic_DNA"/>
</dbReference>
<dbReference type="GO" id="GO:0007165">
    <property type="term" value="P:signal transduction"/>
    <property type="evidence" value="ECO:0007669"/>
    <property type="project" value="UniProtKB-KW"/>
</dbReference>
<keyword evidence="9 10" id="KW-0807">Transducer</keyword>
<feature type="transmembrane region" description="Helical" evidence="10">
    <location>
        <begin position="264"/>
        <end position="285"/>
    </location>
</feature>
<feature type="transmembrane region" description="Helical" evidence="10">
    <location>
        <begin position="121"/>
        <end position="144"/>
    </location>
</feature>
<keyword evidence="5 10" id="KW-0552">Olfaction</keyword>
<dbReference type="GO" id="GO:0005549">
    <property type="term" value="F:odorant binding"/>
    <property type="evidence" value="ECO:0007669"/>
    <property type="project" value="InterPro"/>
</dbReference>
<evidence type="ECO:0000256" key="6">
    <source>
        <dbReference type="ARBA" id="ARBA00022989"/>
    </source>
</evidence>
<dbReference type="Pfam" id="PF02949">
    <property type="entry name" value="7tm_6"/>
    <property type="match status" value="1"/>
</dbReference>
<keyword evidence="7 10" id="KW-0472">Membrane</keyword>
<reference evidence="11 12" key="1">
    <citation type="journal article" date="2018" name="Genome Res.">
        <title>The genomic architecture and molecular evolution of ant odorant receptors.</title>
        <authorList>
            <person name="McKenzie S.K."/>
            <person name="Kronauer D.J.C."/>
        </authorList>
    </citation>
    <scope>NUCLEOTIDE SEQUENCE [LARGE SCALE GENOMIC DNA]</scope>
    <source>
        <strain evidence="11">Clonal line C1</strain>
    </source>
</reference>
<feature type="transmembrane region" description="Helical" evidence="10">
    <location>
        <begin position="297"/>
        <end position="317"/>
    </location>
</feature>
<gene>
    <name evidence="11" type="ORF">DMN91_006266</name>
</gene>
<dbReference type="GO" id="GO:0005886">
    <property type="term" value="C:plasma membrane"/>
    <property type="evidence" value="ECO:0007669"/>
    <property type="project" value="UniProtKB-SubCell"/>
</dbReference>
<keyword evidence="8 10" id="KW-0675">Receptor</keyword>
<comment type="subcellular location">
    <subcellularLocation>
        <location evidence="1 10">Cell membrane</location>
        <topology evidence="1 10">Multi-pass membrane protein</topology>
    </subcellularLocation>
</comment>